<dbReference type="Pfam" id="PF01981">
    <property type="entry name" value="PTH2"/>
    <property type="match status" value="1"/>
</dbReference>
<evidence type="ECO:0000313" key="6">
    <source>
        <dbReference type="Proteomes" id="UP000625711"/>
    </source>
</evidence>
<keyword evidence="2" id="KW-0378">Hydrolase</keyword>
<keyword evidence="6" id="KW-1185">Reference proteome</keyword>
<gene>
    <name evidence="5" type="ORF">GWI33_014390</name>
</gene>
<evidence type="ECO:0000256" key="2">
    <source>
        <dbReference type="ARBA" id="ARBA00022801"/>
    </source>
</evidence>
<protein>
    <recommendedName>
        <fullName evidence="1">peptidyl-tRNA hydrolase</fullName>
        <ecNumber evidence="1">3.1.1.29</ecNumber>
    </recommendedName>
</protein>
<dbReference type="SUPFAM" id="SSF102462">
    <property type="entry name" value="Peptidyl-tRNA hydrolase II"/>
    <property type="match status" value="1"/>
</dbReference>
<dbReference type="EC" id="3.1.1.29" evidence="1"/>
<name>A0A834I670_RHYFE</name>
<dbReference type="CDD" id="cd02430">
    <property type="entry name" value="PTH2"/>
    <property type="match status" value="1"/>
</dbReference>
<evidence type="ECO:0000256" key="1">
    <source>
        <dbReference type="ARBA" id="ARBA00013260"/>
    </source>
</evidence>
<proteinExistence type="inferred from homology"/>
<dbReference type="Proteomes" id="UP000625711">
    <property type="component" value="Unassembled WGS sequence"/>
</dbReference>
<accession>A0A834I670</accession>
<sequence>MVFLVRTDLNMGKGKIASQVAHAAIQLYKASLKNKNPYLDIWLTWGQPKIVLKIDKECETTLDNVYKDALKNNLTTCKIHDSGKTQIESGSLTVVAIGPNRAEDIDKITSQFKLL</sequence>
<dbReference type="EMBL" id="JAACXV010013670">
    <property type="protein sequence ID" value="KAF7272853.1"/>
    <property type="molecule type" value="Genomic_DNA"/>
</dbReference>
<dbReference type="PANTHER" id="PTHR12649:SF11">
    <property type="entry name" value="PEPTIDYL-TRNA HYDROLASE 2, MITOCHONDRIAL"/>
    <property type="match status" value="1"/>
</dbReference>
<reference evidence="5" key="1">
    <citation type="submission" date="2020-08" db="EMBL/GenBank/DDBJ databases">
        <title>Genome sequencing and assembly of the red palm weevil Rhynchophorus ferrugineus.</title>
        <authorList>
            <person name="Dias G.B."/>
            <person name="Bergman C.M."/>
            <person name="Manee M."/>
        </authorList>
    </citation>
    <scope>NUCLEOTIDE SEQUENCE</scope>
    <source>
        <strain evidence="5">AA-2017</strain>
        <tissue evidence="5">Whole larva</tissue>
    </source>
</reference>
<dbReference type="FunFam" id="3.40.1490.10:FF:000001">
    <property type="entry name" value="Peptidyl-tRNA hydrolase 2"/>
    <property type="match status" value="1"/>
</dbReference>
<dbReference type="GO" id="GO:0005829">
    <property type="term" value="C:cytosol"/>
    <property type="evidence" value="ECO:0007669"/>
    <property type="project" value="TreeGrafter"/>
</dbReference>
<comment type="similarity">
    <text evidence="3">Belongs to the PTH2 family.</text>
</comment>
<evidence type="ECO:0000313" key="5">
    <source>
        <dbReference type="EMBL" id="KAF7272853.1"/>
    </source>
</evidence>
<dbReference type="InterPro" id="IPR002833">
    <property type="entry name" value="PTH2"/>
</dbReference>
<organism evidence="5 6">
    <name type="scientific">Rhynchophorus ferrugineus</name>
    <name type="common">Red palm weevil</name>
    <name type="synonym">Curculio ferrugineus</name>
    <dbReference type="NCBI Taxonomy" id="354439"/>
    <lineage>
        <taxon>Eukaryota</taxon>
        <taxon>Metazoa</taxon>
        <taxon>Ecdysozoa</taxon>
        <taxon>Arthropoda</taxon>
        <taxon>Hexapoda</taxon>
        <taxon>Insecta</taxon>
        <taxon>Pterygota</taxon>
        <taxon>Neoptera</taxon>
        <taxon>Endopterygota</taxon>
        <taxon>Coleoptera</taxon>
        <taxon>Polyphaga</taxon>
        <taxon>Cucujiformia</taxon>
        <taxon>Curculionidae</taxon>
        <taxon>Dryophthorinae</taxon>
        <taxon>Rhynchophorus</taxon>
    </lineage>
</organism>
<evidence type="ECO:0000256" key="4">
    <source>
        <dbReference type="ARBA" id="ARBA00048707"/>
    </source>
</evidence>
<evidence type="ECO:0000256" key="3">
    <source>
        <dbReference type="ARBA" id="ARBA00038050"/>
    </source>
</evidence>
<dbReference type="AlphaFoldDB" id="A0A834I670"/>
<comment type="catalytic activity">
    <reaction evidence="4">
        <text>an N-acyl-L-alpha-aminoacyl-tRNA + H2O = an N-acyl-L-amino acid + a tRNA + H(+)</text>
        <dbReference type="Rhea" id="RHEA:54448"/>
        <dbReference type="Rhea" id="RHEA-COMP:10123"/>
        <dbReference type="Rhea" id="RHEA-COMP:13883"/>
        <dbReference type="ChEBI" id="CHEBI:15377"/>
        <dbReference type="ChEBI" id="CHEBI:15378"/>
        <dbReference type="ChEBI" id="CHEBI:59874"/>
        <dbReference type="ChEBI" id="CHEBI:78442"/>
        <dbReference type="ChEBI" id="CHEBI:138191"/>
        <dbReference type="EC" id="3.1.1.29"/>
    </reaction>
</comment>
<dbReference type="GO" id="GO:0004045">
    <property type="term" value="F:peptidyl-tRNA hydrolase activity"/>
    <property type="evidence" value="ECO:0007669"/>
    <property type="project" value="UniProtKB-EC"/>
</dbReference>
<dbReference type="Gene3D" id="3.40.1490.10">
    <property type="entry name" value="Bit1"/>
    <property type="match status" value="1"/>
</dbReference>
<dbReference type="OrthoDB" id="1733656at2759"/>
<dbReference type="PANTHER" id="PTHR12649">
    <property type="entry name" value="PEPTIDYL-TRNA HYDROLASE 2"/>
    <property type="match status" value="1"/>
</dbReference>
<dbReference type="NCBIfam" id="TIGR00283">
    <property type="entry name" value="arch_pth2"/>
    <property type="match status" value="1"/>
</dbReference>
<dbReference type="InterPro" id="IPR023476">
    <property type="entry name" value="Pep_tRNA_hydro_II_dom_sf"/>
</dbReference>
<comment type="caution">
    <text evidence="5">The sequence shown here is derived from an EMBL/GenBank/DDBJ whole genome shotgun (WGS) entry which is preliminary data.</text>
</comment>